<sequence length="232" mass="26750">MKKSQTAQSSKKLIEIRNFVDNVSSFEMPRVFNPYRDSCPVHDDGKSASLRKENLENYLVSALDKNPECLWVGRDLGYRGGRRTGIPLTDEAHLSALAQVFPRLNLAKATCTNLTGERTAAEIWRIISRLDEAPFLWNVFPFHPFDSDDPMSNRCHTREEFKECASILEQLLEIFNFKKAFALGNDAARVLRNYNIEVICVRHPSYGGQTEFRRTMEMEYEGKYKSLQVKLF</sequence>
<dbReference type="Gene3D" id="3.40.470.10">
    <property type="entry name" value="Uracil-DNA glycosylase-like domain"/>
    <property type="match status" value="1"/>
</dbReference>
<reference evidence="2 3" key="1">
    <citation type="submission" date="2021-02" db="EMBL/GenBank/DDBJ databases">
        <authorList>
            <person name="Pothier F. J."/>
        </authorList>
    </citation>
    <scope>NUCLEOTIDE SEQUENCE [LARGE SCALE GENOMIC DNA]</scope>
    <source>
        <strain evidence="2 3">1314c</strain>
    </source>
</reference>
<evidence type="ECO:0000259" key="1">
    <source>
        <dbReference type="Pfam" id="PF03167"/>
    </source>
</evidence>
<name>A0AAU9HV34_9XANT</name>
<dbReference type="InterPro" id="IPR005122">
    <property type="entry name" value="Uracil-DNA_glycosylase-like"/>
</dbReference>
<dbReference type="Proteomes" id="UP000835242">
    <property type="component" value="Chromosome"/>
</dbReference>
<proteinExistence type="predicted"/>
<evidence type="ECO:0000313" key="2">
    <source>
        <dbReference type="EMBL" id="CAE6686970.1"/>
    </source>
</evidence>
<protein>
    <recommendedName>
        <fullName evidence="1">Uracil-DNA glycosylase-like domain-containing protein</fullName>
    </recommendedName>
</protein>
<dbReference type="CDD" id="cd10035">
    <property type="entry name" value="UDG_like"/>
    <property type="match status" value="1"/>
</dbReference>
<dbReference type="RefSeq" id="WP_228600292.1">
    <property type="nucleotide sequence ID" value="NZ_HG992337.1"/>
</dbReference>
<dbReference type="AlphaFoldDB" id="A0AAU9HV34"/>
<dbReference type="SUPFAM" id="SSF52141">
    <property type="entry name" value="Uracil-DNA glycosylase-like"/>
    <property type="match status" value="1"/>
</dbReference>
<organism evidence="2 3">
    <name type="scientific">Xanthomonas arboricola</name>
    <dbReference type="NCBI Taxonomy" id="56448"/>
    <lineage>
        <taxon>Bacteria</taxon>
        <taxon>Pseudomonadati</taxon>
        <taxon>Pseudomonadota</taxon>
        <taxon>Gammaproteobacteria</taxon>
        <taxon>Lysobacterales</taxon>
        <taxon>Lysobacteraceae</taxon>
        <taxon>Xanthomonas</taxon>
    </lineage>
</organism>
<dbReference type="InterPro" id="IPR036895">
    <property type="entry name" value="Uracil-DNA_glycosylase-like_sf"/>
</dbReference>
<dbReference type="Pfam" id="PF03167">
    <property type="entry name" value="UDG"/>
    <property type="match status" value="1"/>
</dbReference>
<evidence type="ECO:0000313" key="3">
    <source>
        <dbReference type="Proteomes" id="UP000835242"/>
    </source>
</evidence>
<gene>
    <name evidence="2" type="ORF">XA1314C_00720</name>
</gene>
<dbReference type="EMBL" id="HG992337">
    <property type="protein sequence ID" value="CAE6686970.1"/>
    <property type="molecule type" value="Genomic_DNA"/>
</dbReference>
<dbReference type="EMBL" id="HG992337">
    <property type="protein sequence ID" value="CAE6686952.1"/>
    <property type="molecule type" value="Genomic_DNA"/>
</dbReference>
<accession>A0AAU9HV34</accession>
<feature type="domain" description="Uracil-DNA glycosylase-like" evidence="1">
    <location>
        <begin position="64"/>
        <end position="211"/>
    </location>
</feature>